<keyword evidence="2" id="KW-0238">DNA-binding</keyword>
<organism evidence="6 9">
    <name type="scientific">Providencia rettgeri</name>
    <dbReference type="NCBI Taxonomy" id="587"/>
    <lineage>
        <taxon>Bacteria</taxon>
        <taxon>Pseudomonadati</taxon>
        <taxon>Pseudomonadota</taxon>
        <taxon>Gammaproteobacteria</taxon>
        <taxon>Enterobacterales</taxon>
        <taxon>Morganellaceae</taxon>
        <taxon>Providencia</taxon>
    </lineage>
</organism>
<dbReference type="OrthoDB" id="190787at2"/>
<dbReference type="EMBL" id="UGTZ01000001">
    <property type="protein sequence ID" value="SUC32660.1"/>
    <property type="molecule type" value="Genomic_DNA"/>
</dbReference>
<dbReference type="GO" id="GO:0003677">
    <property type="term" value="F:DNA binding"/>
    <property type="evidence" value="ECO:0007669"/>
    <property type="project" value="UniProtKB-KW"/>
</dbReference>
<evidence type="ECO:0000256" key="2">
    <source>
        <dbReference type="ARBA" id="ARBA00023125"/>
    </source>
</evidence>
<dbReference type="Pfam" id="PF13545">
    <property type="entry name" value="HTH_Crp_2"/>
    <property type="match status" value="1"/>
</dbReference>
<accession>A0A1B8SUU3</accession>
<dbReference type="Proteomes" id="UP000254208">
    <property type="component" value="Unassembled WGS sequence"/>
</dbReference>
<dbReference type="InterPro" id="IPR018490">
    <property type="entry name" value="cNMP-bd_dom_sf"/>
</dbReference>
<dbReference type="GeneID" id="93674312"/>
<dbReference type="AlphaFoldDB" id="A0A1B8SUU3"/>
<dbReference type="InterPro" id="IPR014710">
    <property type="entry name" value="RmlC-like_jellyroll"/>
</dbReference>
<evidence type="ECO:0000313" key="9">
    <source>
        <dbReference type="Proteomes" id="UP001162044"/>
    </source>
</evidence>
<reference evidence="6" key="3">
    <citation type="submission" date="2023-10" db="EMBL/GenBank/DDBJ databases">
        <title>Analysis of Resistance Genes of Carbapenem-resistant Providencia rettgeri.</title>
        <authorList>
            <person name="Liu M."/>
        </authorList>
    </citation>
    <scope>NUCLEOTIDE SEQUENCE</scope>
    <source>
        <strain evidence="6">QITACRE101</strain>
    </source>
</reference>
<dbReference type="SMART" id="SM00419">
    <property type="entry name" value="HTH_CRP"/>
    <property type="match status" value="1"/>
</dbReference>
<protein>
    <submittedName>
        <fullName evidence="6">Crp/Fnr family transcriptional regulator</fullName>
    </submittedName>
    <submittedName>
        <fullName evidence="7">Fumarate and nitrate reduction regulatory protein</fullName>
    </submittedName>
</protein>
<evidence type="ECO:0000313" key="6">
    <source>
        <dbReference type="EMBL" id="MDH2306635.1"/>
    </source>
</evidence>
<dbReference type="RefSeq" id="WP_109911756.1">
    <property type="nucleotide sequence ID" value="NZ_ABEXOA020000001.1"/>
</dbReference>
<evidence type="ECO:0000256" key="1">
    <source>
        <dbReference type="ARBA" id="ARBA00023015"/>
    </source>
</evidence>
<dbReference type="Pfam" id="PF00027">
    <property type="entry name" value="cNMP_binding"/>
    <property type="match status" value="1"/>
</dbReference>
<dbReference type="PANTHER" id="PTHR24567">
    <property type="entry name" value="CRP FAMILY TRANSCRIPTIONAL REGULATORY PROTEIN"/>
    <property type="match status" value="1"/>
</dbReference>
<dbReference type="SUPFAM" id="SSF51206">
    <property type="entry name" value="cAMP-binding domain-like"/>
    <property type="match status" value="1"/>
</dbReference>
<dbReference type="SUPFAM" id="SSF46785">
    <property type="entry name" value="Winged helix' DNA-binding domain"/>
    <property type="match status" value="1"/>
</dbReference>
<dbReference type="InterPro" id="IPR012318">
    <property type="entry name" value="HTH_CRP"/>
</dbReference>
<dbReference type="InterPro" id="IPR036390">
    <property type="entry name" value="WH_DNA-bd_sf"/>
</dbReference>
<dbReference type="SMART" id="SM00100">
    <property type="entry name" value="cNMP"/>
    <property type="match status" value="1"/>
</dbReference>
<dbReference type="EMBL" id="JARVQW010000007">
    <property type="protein sequence ID" value="MDH2306635.1"/>
    <property type="molecule type" value="Genomic_DNA"/>
</dbReference>
<evidence type="ECO:0000313" key="7">
    <source>
        <dbReference type="EMBL" id="SUC32660.1"/>
    </source>
</evidence>
<feature type="domain" description="HTH crp-type" evidence="5">
    <location>
        <begin position="157"/>
        <end position="225"/>
    </location>
</feature>
<evidence type="ECO:0000259" key="5">
    <source>
        <dbReference type="PROSITE" id="PS51063"/>
    </source>
</evidence>
<dbReference type="Proteomes" id="UP001162044">
    <property type="component" value="Unassembled WGS sequence"/>
</dbReference>
<dbReference type="Gene3D" id="1.10.10.10">
    <property type="entry name" value="Winged helix-like DNA-binding domain superfamily/Winged helix DNA-binding domain"/>
    <property type="match status" value="1"/>
</dbReference>
<reference evidence="6" key="2">
    <citation type="submission" date="2023-04" db="EMBL/GenBank/DDBJ databases">
        <authorList>
            <person name="Li W."/>
        </authorList>
    </citation>
    <scope>NUCLEOTIDE SEQUENCE</scope>
    <source>
        <strain evidence="6">QITACRE101</strain>
    </source>
</reference>
<dbReference type="PROSITE" id="PS50042">
    <property type="entry name" value="CNMP_BINDING_3"/>
    <property type="match status" value="1"/>
</dbReference>
<dbReference type="GO" id="GO:0005829">
    <property type="term" value="C:cytosol"/>
    <property type="evidence" value="ECO:0007669"/>
    <property type="project" value="TreeGrafter"/>
</dbReference>
<proteinExistence type="predicted"/>
<evidence type="ECO:0000313" key="8">
    <source>
        <dbReference type="Proteomes" id="UP000254208"/>
    </source>
</evidence>
<dbReference type="GO" id="GO:0003700">
    <property type="term" value="F:DNA-binding transcription factor activity"/>
    <property type="evidence" value="ECO:0007669"/>
    <property type="project" value="TreeGrafter"/>
</dbReference>
<name>A0A1B8SUU3_PRORE</name>
<evidence type="ECO:0000259" key="4">
    <source>
        <dbReference type="PROSITE" id="PS50042"/>
    </source>
</evidence>
<dbReference type="InterPro" id="IPR050397">
    <property type="entry name" value="Env_Response_Regulators"/>
</dbReference>
<dbReference type="PROSITE" id="PS51063">
    <property type="entry name" value="HTH_CRP_2"/>
    <property type="match status" value="1"/>
</dbReference>
<keyword evidence="1" id="KW-0805">Transcription regulation</keyword>
<keyword evidence="3" id="KW-0804">Transcription</keyword>
<dbReference type="Gene3D" id="2.60.120.10">
    <property type="entry name" value="Jelly Rolls"/>
    <property type="match status" value="1"/>
</dbReference>
<dbReference type="PANTHER" id="PTHR24567:SF26">
    <property type="entry name" value="REGULATORY PROTEIN YEIL"/>
    <property type="match status" value="1"/>
</dbReference>
<feature type="domain" description="Cyclic nucleotide-binding" evidence="4">
    <location>
        <begin position="22"/>
        <end position="143"/>
    </location>
</feature>
<dbReference type="InterPro" id="IPR000595">
    <property type="entry name" value="cNMP-bd_dom"/>
</dbReference>
<reference evidence="7 8" key="1">
    <citation type="submission" date="2018-06" db="EMBL/GenBank/DDBJ databases">
        <authorList>
            <consortium name="Pathogen Informatics"/>
            <person name="Doyle S."/>
        </authorList>
    </citation>
    <scope>NUCLEOTIDE SEQUENCE [LARGE SCALE GENOMIC DNA]</scope>
    <source>
        <strain evidence="7 8">NCTC11801</strain>
    </source>
</reference>
<dbReference type="InterPro" id="IPR036388">
    <property type="entry name" value="WH-like_DNA-bd_sf"/>
</dbReference>
<sequence length="238" mass="27253">MTFVKNVFPHTQSLNAIKSCLLFNGIEDEKLALLLENCGHIRFKSGEILNHEGEPFKHCPLMISGQIEVYRHTYLGEEKIFGLFCTGEIVAIAAVFMPHNRYPMSLRAKTDGEALLLDKRDILRLCHACPQIMEKLLMRFSSKLYENINHIDWLTSSSAEQRLAAYILDLKHKQLTSDIVLPLSRGQLAAKLGIRYETLSRLVSGWRQKGFIDIEKDTVHIHNENYLTQLSISAQRPF</sequence>
<gene>
    <name evidence="7" type="primary">fnr_2</name>
    <name evidence="7" type="ORF">NCTC11801_03662</name>
    <name evidence="6" type="ORF">QDQ51_14585</name>
</gene>
<dbReference type="CDD" id="cd00038">
    <property type="entry name" value="CAP_ED"/>
    <property type="match status" value="1"/>
</dbReference>
<evidence type="ECO:0000256" key="3">
    <source>
        <dbReference type="ARBA" id="ARBA00023163"/>
    </source>
</evidence>